<feature type="transmembrane region" description="Helical" evidence="1">
    <location>
        <begin position="9"/>
        <end position="28"/>
    </location>
</feature>
<proteinExistence type="predicted"/>
<keyword evidence="1" id="KW-0812">Transmembrane</keyword>
<feature type="transmembrane region" description="Helical" evidence="1">
    <location>
        <begin position="34"/>
        <end position="56"/>
    </location>
</feature>
<protein>
    <recommendedName>
        <fullName evidence="4">Transmembrane protein</fullName>
    </recommendedName>
</protein>
<dbReference type="EMBL" id="JPKZ01000885">
    <property type="protein sequence ID" value="KHN84973.1"/>
    <property type="molecule type" value="Genomic_DNA"/>
</dbReference>
<reference evidence="2 3" key="1">
    <citation type="submission" date="2014-11" db="EMBL/GenBank/DDBJ databases">
        <title>Genetic blueprint of the zoonotic pathogen Toxocara canis.</title>
        <authorList>
            <person name="Zhu X.-Q."/>
            <person name="Korhonen P.K."/>
            <person name="Cai H."/>
            <person name="Young N.D."/>
            <person name="Nejsum P."/>
            <person name="von Samson-Himmelstjerna G."/>
            <person name="Boag P.R."/>
            <person name="Tan P."/>
            <person name="Li Q."/>
            <person name="Min J."/>
            <person name="Yang Y."/>
            <person name="Wang X."/>
            <person name="Fang X."/>
            <person name="Hall R.S."/>
            <person name="Hofmann A."/>
            <person name="Sternberg P.W."/>
            <person name="Jex A.R."/>
            <person name="Gasser R.B."/>
        </authorList>
    </citation>
    <scope>NUCLEOTIDE SEQUENCE [LARGE SCALE GENOMIC DNA]</scope>
    <source>
        <strain evidence="2">PN_DK_2014</strain>
    </source>
</reference>
<evidence type="ECO:0000256" key="1">
    <source>
        <dbReference type="SAM" id="Phobius"/>
    </source>
</evidence>
<dbReference type="OrthoDB" id="5811114at2759"/>
<organism evidence="2 3">
    <name type="scientific">Toxocara canis</name>
    <name type="common">Canine roundworm</name>
    <dbReference type="NCBI Taxonomy" id="6265"/>
    <lineage>
        <taxon>Eukaryota</taxon>
        <taxon>Metazoa</taxon>
        <taxon>Ecdysozoa</taxon>
        <taxon>Nematoda</taxon>
        <taxon>Chromadorea</taxon>
        <taxon>Rhabditida</taxon>
        <taxon>Spirurina</taxon>
        <taxon>Ascaridomorpha</taxon>
        <taxon>Ascaridoidea</taxon>
        <taxon>Toxocaridae</taxon>
        <taxon>Toxocara</taxon>
    </lineage>
</organism>
<evidence type="ECO:0000313" key="3">
    <source>
        <dbReference type="Proteomes" id="UP000031036"/>
    </source>
</evidence>
<name>A0A0B2VTE4_TOXCA</name>
<evidence type="ECO:0000313" key="2">
    <source>
        <dbReference type="EMBL" id="KHN84973.1"/>
    </source>
</evidence>
<keyword evidence="1" id="KW-1133">Transmembrane helix</keyword>
<comment type="caution">
    <text evidence="2">The sequence shown here is derived from an EMBL/GenBank/DDBJ whole genome shotgun (WGS) entry which is preliminary data.</text>
</comment>
<evidence type="ECO:0008006" key="4">
    <source>
        <dbReference type="Google" id="ProtNLM"/>
    </source>
</evidence>
<keyword evidence="1" id="KW-0472">Membrane</keyword>
<dbReference type="OMA" id="NAYIRHS"/>
<keyword evidence="3" id="KW-1185">Reference proteome</keyword>
<dbReference type="AlphaFoldDB" id="A0A0B2VTE4"/>
<accession>A0A0B2VTE4</accession>
<dbReference type="Proteomes" id="UP000031036">
    <property type="component" value="Unassembled WGS sequence"/>
</dbReference>
<sequence>MDISLVHKVILTFIAFNAAVASALYKFTDVSSPITLIVHLMLPLIVWQILLVITFFPEQFLMDFIDELYRYDNAAGDQALLFEGTTRDEINSHGDAPRSPQIVVDDDDIHLIES</sequence>
<gene>
    <name evidence="2" type="ORF">Tcan_16165</name>
</gene>